<protein>
    <submittedName>
        <fullName evidence="1">Entericidin</fullName>
    </submittedName>
</protein>
<dbReference type="Proteomes" id="UP000037425">
    <property type="component" value="Unassembled WGS sequence"/>
</dbReference>
<organism evidence="1 2">
    <name type="scientific">Ensifer adhaerens</name>
    <name type="common">Sinorhizobium morelense</name>
    <dbReference type="NCBI Taxonomy" id="106592"/>
    <lineage>
        <taxon>Bacteria</taxon>
        <taxon>Pseudomonadati</taxon>
        <taxon>Pseudomonadota</taxon>
        <taxon>Alphaproteobacteria</taxon>
        <taxon>Hyphomicrobiales</taxon>
        <taxon>Rhizobiaceae</taxon>
        <taxon>Sinorhizobium/Ensifer group</taxon>
        <taxon>Ensifer</taxon>
    </lineage>
</organism>
<comment type="caution">
    <text evidence="1">The sequence shown here is derived from an EMBL/GenBank/DDBJ whole genome shotgun (WGS) entry which is preliminary data.</text>
</comment>
<accession>A0A0L8BHE9</accession>
<evidence type="ECO:0000313" key="1">
    <source>
        <dbReference type="EMBL" id="KOF13980.1"/>
    </source>
</evidence>
<gene>
    <name evidence="1" type="ORF">AC244_29240</name>
</gene>
<evidence type="ECO:0000313" key="2">
    <source>
        <dbReference type="Proteomes" id="UP000037425"/>
    </source>
</evidence>
<reference evidence="2" key="1">
    <citation type="submission" date="2015-07" db="EMBL/GenBank/DDBJ databases">
        <title>Whole genome sequence of an Ensifer adhaerens strain isolated from a cave pool in the Wind Cave National Park.</title>
        <authorList>
            <person name="Eng W.W.H."/>
            <person name="Gan H.M."/>
            <person name="Barton H.A."/>
            <person name="Savka M.A."/>
        </authorList>
    </citation>
    <scope>NUCLEOTIDE SEQUENCE [LARGE SCALE GENOMIC DNA]</scope>
    <source>
        <strain evidence="2">SD006</strain>
    </source>
</reference>
<sequence length="41" mass="4075">MSGAASLSACGNTVRGFQKNGTEAGLALDNATHRVLKAGAQ</sequence>
<dbReference type="AlphaFoldDB" id="A0A0L8BHE9"/>
<proteinExistence type="predicted"/>
<dbReference type="EMBL" id="LGAP01000031">
    <property type="protein sequence ID" value="KOF13980.1"/>
    <property type="molecule type" value="Genomic_DNA"/>
</dbReference>
<name>A0A0L8BHE9_ENSAD</name>